<dbReference type="Proteomes" id="UP000185388">
    <property type="component" value="Segment"/>
</dbReference>
<dbReference type="EMBL" id="KJ019055">
    <property type="protein sequence ID" value="AIX20815.1"/>
    <property type="molecule type" value="Genomic_DNA"/>
</dbReference>
<dbReference type="EMBL" id="KJ019065">
    <property type="protein sequence ID" value="AIX23115.1"/>
    <property type="molecule type" value="Genomic_DNA"/>
</dbReference>
<dbReference type="EMBL" id="KJ019084">
    <property type="protein sequence ID" value="AIX27286.1"/>
    <property type="molecule type" value="Genomic_DNA"/>
</dbReference>
<dbReference type="Proteomes" id="UP000185392">
    <property type="component" value="Segment"/>
</dbReference>
<evidence type="ECO:0000313" key="25">
    <source>
        <dbReference type="Proteomes" id="UP000033004"/>
    </source>
</evidence>
<dbReference type="EMBL" id="KJ019138">
    <property type="protein sequence ID" value="AIX40288.1"/>
    <property type="molecule type" value="Genomic_DNA"/>
</dbReference>
<evidence type="ECO:0000313" key="6">
    <source>
        <dbReference type="EMBL" id="AIX20815.1"/>
    </source>
</evidence>
<evidence type="ECO:0000313" key="24">
    <source>
        <dbReference type="EMBL" id="AIX46624.1"/>
    </source>
</evidence>
<evidence type="ECO:0000313" key="8">
    <source>
        <dbReference type="EMBL" id="AIX23611.1"/>
    </source>
</evidence>
<dbReference type="EMBL" id="KJ019081">
    <property type="protein sequence ID" value="AIX26647.1"/>
    <property type="molecule type" value="Genomic_DNA"/>
</dbReference>
<evidence type="ECO:0000313" key="18">
    <source>
        <dbReference type="EMBL" id="AIX39651.1"/>
    </source>
</evidence>
<evidence type="ECO:0000313" key="15">
    <source>
        <dbReference type="EMBL" id="AIX35050.1"/>
    </source>
</evidence>
<dbReference type="EMBL" id="KJ019137">
    <property type="protein sequence ID" value="AIX40080.1"/>
    <property type="molecule type" value="Genomic_DNA"/>
</dbReference>
<dbReference type="Proteomes" id="UP000185408">
    <property type="component" value="Segment"/>
</dbReference>
<dbReference type="Proteomes" id="UP000185387">
    <property type="component" value="Segment"/>
</dbReference>
<dbReference type="EMBL" id="KJ019114">
    <property type="protein sequence ID" value="AIX35050.1"/>
    <property type="molecule type" value="Genomic_DNA"/>
</dbReference>
<reference evidence="25 26" key="1">
    <citation type="submission" date="2013-12" db="EMBL/GenBank/DDBJ databases">
        <title>Ecological redundancy of diverse viral populations within a natural community.</title>
        <authorList>
            <person name="Gregory A.C."/>
            <person name="LaButti K."/>
            <person name="Copeland A."/>
            <person name="Woyke T."/>
            <person name="Sullivan M.B."/>
        </authorList>
    </citation>
    <scope>NUCLEOTIDE SEQUENCE [LARGE SCALE GENOMIC DNA]</scope>
    <source>
        <strain evidence="18">Syn7803C101</strain>
        <strain evidence="19">Syn7803C104</strain>
        <strain evidence="20">Syn7803C107</strain>
        <strain evidence="21">Syn7803C26</strain>
        <strain evidence="22">Syn7803C31</strain>
        <strain evidence="23">Syn7803C33</strain>
        <strain evidence="24">Syn7803C38</strain>
        <strain evidence="1">Syn7803C42</strain>
        <strain evidence="2">Syn7803C47</strain>
        <strain evidence="3">Syn7803C53</strain>
        <strain evidence="4">Syn7803C59</strain>
        <strain evidence="5">Syn7803C60</strain>
        <strain evidence="6">Syn7803C86</strain>
        <strain evidence="7">Syn7803C99</strain>
        <strain evidence="14">Syn7803US1</strain>
        <strain evidence="8">Syn7803US101</strain>
        <strain evidence="9">Syn7803US102</strain>
        <strain evidence="10">Syn7803US112</strain>
        <strain evidence="11">Syn7803US117</strain>
        <strain evidence="12">Syn7803US123</strain>
        <strain evidence="13">Syn7803US19</strain>
        <strain evidence="15">Syn7803US60</strain>
        <strain evidence="16">Syn7803US62</strain>
        <strain evidence="17">Syn7803US79</strain>
    </source>
</reference>
<evidence type="ECO:0000313" key="16">
    <source>
        <dbReference type="EMBL" id="AIX35473.1"/>
    </source>
</evidence>
<dbReference type="EMBL" id="KJ019135">
    <property type="protein sequence ID" value="AIX39651.1"/>
    <property type="molecule type" value="Genomic_DNA"/>
</dbReference>
<dbReference type="EMBL" id="KJ019030">
    <property type="protein sequence ID" value="AIX15184.1"/>
    <property type="molecule type" value="Genomic_DNA"/>
</dbReference>
<sequence length="97" mass="10690">MIDVKLIRMITGEEIVAEVVDFSNGILTIKNPLVVIPQQDQIGFAPWATVISLENPEIALDMKHVIYSVEPQSGVVSQYNSIFGGPEIITPDKKLIL</sequence>
<dbReference type="EMBL" id="KJ019158">
    <property type="protein sequence ID" value="AIX45476.1"/>
    <property type="molecule type" value="Genomic_DNA"/>
</dbReference>
<dbReference type="EMBL" id="KJ019033">
    <property type="protein sequence ID" value="AIX15830.1"/>
    <property type="molecule type" value="Genomic_DNA"/>
</dbReference>
<evidence type="ECO:0000313" key="22">
    <source>
        <dbReference type="EMBL" id="AIX45269.1"/>
    </source>
</evidence>
<dbReference type="EMBL" id="KJ019157">
    <property type="protein sequence ID" value="AIX45269.1"/>
    <property type="molecule type" value="Genomic_DNA"/>
</dbReference>
<dbReference type="Proteomes" id="UP000185397">
    <property type="component" value="Segment"/>
</dbReference>
<evidence type="ECO:0000313" key="23">
    <source>
        <dbReference type="EMBL" id="AIX45476.1"/>
    </source>
</evidence>
<evidence type="ECO:0000313" key="5">
    <source>
        <dbReference type="EMBL" id="AIX17148.1"/>
    </source>
</evidence>
<dbReference type="Proteomes" id="UP000185396">
    <property type="component" value="Segment"/>
</dbReference>
<evidence type="ECO:0000313" key="7">
    <source>
        <dbReference type="EMBL" id="AIX23115.1"/>
    </source>
</evidence>
<dbReference type="Proteomes" id="UP000185407">
    <property type="component" value="Segment"/>
</dbReference>
<evidence type="ECO:0000313" key="27">
    <source>
        <dbReference type="Proteomes" id="UP000185388"/>
    </source>
</evidence>
<dbReference type="EMBL" id="KJ019026">
    <property type="protein sequence ID" value="AIX14319.1"/>
    <property type="molecule type" value="Genomic_DNA"/>
</dbReference>
<dbReference type="EMBL" id="KJ019116">
    <property type="protein sequence ID" value="AIX35473.1"/>
    <property type="molecule type" value="Genomic_DNA"/>
</dbReference>
<dbReference type="EMBL" id="KJ019068">
    <property type="protein sequence ID" value="AIX23819.1"/>
    <property type="molecule type" value="Genomic_DNA"/>
</dbReference>
<protein>
    <submittedName>
        <fullName evidence="16">Uncharacterized protein</fullName>
    </submittedName>
</protein>
<evidence type="ECO:0000313" key="20">
    <source>
        <dbReference type="EMBL" id="AIX40288.1"/>
    </source>
</evidence>
<dbReference type="EMBL" id="KJ019153">
    <property type="protein sequence ID" value="AIX44344.1"/>
    <property type="molecule type" value="Genomic_DNA"/>
</dbReference>
<dbReference type="Proteomes" id="UP000185405">
    <property type="component" value="Segment"/>
</dbReference>
<evidence type="ECO:0000313" key="4">
    <source>
        <dbReference type="EMBL" id="AIX16940.1"/>
    </source>
</evidence>
<dbReference type="EMBL" id="KJ019088">
    <property type="protein sequence ID" value="AIX28270.1"/>
    <property type="molecule type" value="Genomic_DNA"/>
</dbReference>
<evidence type="ECO:0000313" key="2">
    <source>
        <dbReference type="EMBL" id="AIX15184.1"/>
    </source>
</evidence>
<dbReference type="Proteomes" id="UP000185404">
    <property type="component" value="Segment"/>
</dbReference>
<dbReference type="Gene3D" id="2.30.30.100">
    <property type="match status" value="1"/>
</dbReference>
<organism evidence="16 27">
    <name type="scientific">Synechococcus phage ACG-2014a</name>
    <dbReference type="NCBI Taxonomy" id="1493507"/>
    <lineage>
        <taxon>Viruses</taxon>
        <taxon>Duplodnaviria</taxon>
        <taxon>Heunggongvirae</taxon>
        <taxon>Uroviricota</taxon>
        <taxon>Caudoviricetes</taxon>
        <taxon>Pantevenvirales</taxon>
        <taxon>Kyanoviridae</taxon>
        <taxon>Acionnavirus</taxon>
        <taxon>Acionnavirus monteraybay</taxon>
    </lineage>
</organism>
<dbReference type="Proteomes" id="UP000185389">
    <property type="component" value="Segment"/>
</dbReference>
<dbReference type="Proteomes" id="UP000185395">
    <property type="component" value="Segment"/>
</dbReference>
<evidence type="ECO:0000313" key="1">
    <source>
        <dbReference type="EMBL" id="AIX14319.1"/>
    </source>
</evidence>
<dbReference type="Proteomes" id="UP000185393">
    <property type="component" value="Segment"/>
</dbReference>
<dbReference type="Proteomes" id="UP000033004">
    <property type="component" value="Segment"/>
</dbReference>
<dbReference type="Proteomes" id="UP000185409">
    <property type="component" value="Segment"/>
</dbReference>
<dbReference type="Proteomes" id="UP000185391">
    <property type="component" value="Segment"/>
</dbReference>
<dbReference type="Proteomes" id="UP000185400">
    <property type="component" value="Segment"/>
</dbReference>
<dbReference type="Proteomes" id="UP000185402">
    <property type="component" value="Segment"/>
</dbReference>
<dbReference type="EMBL" id="KJ019038">
    <property type="protein sequence ID" value="AIX16940.1"/>
    <property type="molecule type" value="Genomic_DNA"/>
</dbReference>
<dbReference type="EMBL" id="KJ019076">
    <property type="protein sequence ID" value="AIX25566.1"/>
    <property type="molecule type" value="Genomic_DNA"/>
</dbReference>
<dbReference type="EMBL" id="KJ019087">
    <property type="protein sequence ID" value="AIX28061.1"/>
    <property type="molecule type" value="Genomic_DNA"/>
</dbReference>
<evidence type="ECO:0000313" key="10">
    <source>
        <dbReference type="EMBL" id="AIX25566.1"/>
    </source>
</evidence>
<evidence type="ECO:0000313" key="19">
    <source>
        <dbReference type="EMBL" id="AIX40080.1"/>
    </source>
</evidence>
<evidence type="ECO:0000313" key="21">
    <source>
        <dbReference type="EMBL" id="AIX44344.1"/>
    </source>
</evidence>
<evidence type="ECO:0000313" key="9">
    <source>
        <dbReference type="EMBL" id="AIX23819.1"/>
    </source>
</evidence>
<dbReference type="EMBL" id="KJ019122">
    <property type="protein sequence ID" value="AIX36770.1"/>
    <property type="molecule type" value="Genomic_DNA"/>
</dbReference>
<dbReference type="Proteomes" id="UP000185394">
    <property type="component" value="Segment"/>
</dbReference>
<dbReference type="Proteomes" id="UP000185403">
    <property type="component" value="Segment"/>
</dbReference>
<dbReference type="EMBL" id="KJ019067">
    <property type="protein sequence ID" value="AIX23611.1"/>
    <property type="molecule type" value="Genomic_DNA"/>
</dbReference>
<dbReference type="Proteomes" id="UP000185398">
    <property type="component" value="Segment"/>
</dbReference>
<evidence type="ECO:0000313" key="13">
    <source>
        <dbReference type="EMBL" id="AIX28061.1"/>
    </source>
</evidence>
<dbReference type="Proteomes" id="UP000185406">
    <property type="component" value="Segment"/>
</dbReference>
<proteinExistence type="predicted"/>
<dbReference type="Proteomes" id="UP000185399">
    <property type="component" value="Segment"/>
</dbReference>
<evidence type="ECO:0000313" key="26">
    <source>
        <dbReference type="Proteomes" id="UP000185387"/>
    </source>
</evidence>
<dbReference type="EMBL" id="KJ019039">
    <property type="protein sequence ID" value="AIX17148.1"/>
    <property type="molecule type" value="Genomic_DNA"/>
</dbReference>
<name>A0A0E3HTW8_9CAUD</name>
<evidence type="ECO:0000313" key="17">
    <source>
        <dbReference type="EMBL" id="AIX36770.1"/>
    </source>
</evidence>
<evidence type="ECO:0000313" key="11">
    <source>
        <dbReference type="EMBL" id="AIX26647.1"/>
    </source>
</evidence>
<dbReference type="Proteomes" id="UP000185390">
    <property type="component" value="Segment"/>
</dbReference>
<evidence type="ECO:0000313" key="14">
    <source>
        <dbReference type="EMBL" id="AIX28270.1"/>
    </source>
</evidence>
<dbReference type="Proteomes" id="UP000185401">
    <property type="component" value="Segment"/>
</dbReference>
<dbReference type="EMBL" id="KJ019163">
    <property type="protein sequence ID" value="AIX46624.1"/>
    <property type="molecule type" value="Genomic_DNA"/>
</dbReference>
<evidence type="ECO:0000313" key="3">
    <source>
        <dbReference type="EMBL" id="AIX15830.1"/>
    </source>
</evidence>
<accession>A0A0E3HTW8</accession>
<evidence type="ECO:0000313" key="12">
    <source>
        <dbReference type="EMBL" id="AIX27286.1"/>
    </source>
</evidence>
<gene>
    <name evidence="18" type="ORF">Syn7803C101_133</name>
    <name evidence="19" type="ORF">Syn7803C104_136</name>
    <name evidence="20" type="ORF">Syn7803C107_134</name>
    <name evidence="21" type="ORF">Syn7803C26_132</name>
    <name evidence="22" type="ORF">Syn7803C31_137</name>
    <name evidence="23" type="ORF">Syn7803C33_133</name>
    <name evidence="24" type="ORF">Syn7803C38_132</name>
    <name evidence="1" type="ORF">Syn7803C42_134</name>
    <name evidence="2" type="ORF">Syn7803C47_135</name>
    <name evidence="3" type="ORF">Syn7803C53_133</name>
    <name evidence="4" type="ORF">Syn7803C59_133</name>
    <name evidence="5" type="ORF">Syn7803C60_132</name>
    <name evidence="6" type="ORF">Syn7803C86_135</name>
    <name evidence="7" type="ORF">Syn7803C99_132</name>
    <name evidence="8" type="ORF">Syn7803US101_132</name>
    <name evidence="9" type="ORF">Syn7803US102_134</name>
    <name evidence="10" type="ORF">Syn7803US112_134</name>
    <name evidence="11" type="ORF">Syn7803US117_132</name>
    <name evidence="12" type="ORF">Syn7803US123_135</name>
    <name evidence="13" type="ORF">Syn7803US19_132</name>
    <name evidence="14" type="ORF">Syn7803US1_134</name>
    <name evidence="15" type="ORF">Syn7803US60_132</name>
    <name evidence="16" type="ORF">Syn7803US62_132</name>
    <name evidence="17" type="ORF">Syn7803US79_134</name>
</gene>